<keyword evidence="4" id="KW-0812">Transmembrane</keyword>
<organism evidence="5 6">
    <name type="scientific">Mizuhopecten yessoensis</name>
    <name type="common">Japanese scallop</name>
    <name type="synonym">Patinopecten yessoensis</name>
    <dbReference type="NCBI Taxonomy" id="6573"/>
    <lineage>
        <taxon>Eukaryota</taxon>
        <taxon>Metazoa</taxon>
        <taxon>Spiralia</taxon>
        <taxon>Lophotrochozoa</taxon>
        <taxon>Mollusca</taxon>
        <taxon>Bivalvia</taxon>
        <taxon>Autobranchia</taxon>
        <taxon>Pteriomorphia</taxon>
        <taxon>Pectinida</taxon>
        <taxon>Pectinoidea</taxon>
        <taxon>Pectinidae</taxon>
        <taxon>Mizuhopecten</taxon>
    </lineage>
</organism>
<dbReference type="EMBL" id="NEDP02076736">
    <property type="protein sequence ID" value="OWF35224.1"/>
    <property type="molecule type" value="Genomic_DNA"/>
</dbReference>
<dbReference type="InterPro" id="IPR000101">
    <property type="entry name" value="GGT_peptidase"/>
</dbReference>
<dbReference type="FunFam" id="1.10.246.130:FF:000001">
    <property type="entry name" value="Gamma-glutamyltransferase 5 isoform 1"/>
    <property type="match status" value="1"/>
</dbReference>
<feature type="binding site" evidence="3">
    <location>
        <begin position="511"/>
        <end position="512"/>
    </location>
    <ligand>
        <name>L-glutamate</name>
        <dbReference type="ChEBI" id="CHEBI:29985"/>
    </ligand>
</feature>
<reference evidence="5 6" key="1">
    <citation type="journal article" date="2017" name="Nat. Ecol. Evol.">
        <title>Scallop genome provides insights into evolution of bilaterian karyotype and development.</title>
        <authorList>
            <person name="Wang S."/>
            <person name="Zhang J."/>
            <person name="Jiao W."/>
            <person name="Li J."/>
            <person name="Xun X."/>
            <person name="Sun Y."/>
            <person name="Guo X."/>
            <person name="Huan P."/>
            <person name="Dong B."/>
            <person name="Zhang L."/>
            <person name="Hu X."/>
            <person name="Sun X."/>
            <person name="Wang J."/>
            <person name="Zhao C."/>
            <person name="Wang Y."/>
            <person name="Wang D."/>
            <person name="Huang X."/>
            <person name="Wang R."/>
            <person name="Lv J."/>
            <person name="Li Y."/>
            <person name="Zhang Z."/>
            <person name="Liu B."/>
            <person name="Lu W."/>
            <person name="Hui Y."/>
            <person name="Liang J."/>
            <person name="Zhou Z."/>
            <person name="Hou R."/>
            <person name="Li X."/>
            <person name="Liu Y."/>
            <person name="Li H."/>
            <person name="Ning X."/>
            <person name="Lin Y."/>
            <person name="Zhao L."/>
            <person name="Xing Q."/>
            <person name="Dou J."/>
            <person name="Li Y."/>
            <person name="Mao J."/>
            <person name="Guo H."/>
            <person name="Dou H."/>
            <person name="Li T."/>
            <person name="Mu C."/>
            <person name="Jiang W."/>
            <person name="Fu Q."/>
            <person name="Fu X."/>
            <person name="Miao Y."/>
            <person name="Liu J."/>
            <person name="Yu Q."/>
            <person name="Li R."/>
            <person name="Liao H."/>
            <person name="Li X."/>
            <person name="Kong Y."/>
            <person name="Jiang Z."/>
            <person name="Chourrout D."/>
            <person name="Li R."/>
            <person name="Bao Z."/>
        </authorList>
    </citation>
    <scope>NUCLEOTIDE SEQUENCE [LARGE SCALE GENOMIC DNA]</scope>
    <source>
        <strain evidence="5 6">PY_sf001</strain>
    </source>
</reference>
<comment type="caution">
    <text evidence="5">The sequence shown here is derived from an EMBL/GenBank/DDBJ whole genome shotgun (WGS) entry which is preliminary data.</text>
</comment>
<protein>
    <submittedName>
        <fullName evidence="5">Gamma-glutamyltranspeptidase 1</fullName>
    </submittedName>
</protein>
<evidence type="ECO:0000256" key="4">
    <source>
        <dbReference type="SAM" id="Phobius"/>
    </source>
</evidence>
<dbReference type="STRING" id="6573.A0A210PFF9"/>
<dbReference type="InterPro" id="IPR043138">
    <property type="entry name" value="GGT_lsub"/>
</dbReference>
<dbReference type="FunFam" id="3.60.20.40:FF:000001">
    <property type="entry name" value="Gamma-glutamyltranspeptidase 1"/>
    <property type="match status" value="1"/>
</dbReference>
<dbReference type="OrthoDB" id="1081007at2759"/>
<dbReference type="InterPro" id="IPR029055">
    <property type="entry name" value="Ntn_hydrolases_N"/>
</dbReference>
<dbReference type="SUPFAM" id="SSF56235">
    <property type="entry name" value="N-terminal nucleophile aminohydrolases (Ntn hydrolases)"/>
    <property type="match status" value="1"/>
</dbReference>
<dbReference type="GO" id="GO:0036374">
    <property type="term" value="F:glutathione hydrolase activity"/>
    <property type="evidence" value="ECO:0007669"/>
    <property type="project" value="InterPro"/>
</dbReference>
<dbReference type="PRINTS" id="PR01210">
    <property type="entry name" value="GGTRANSPTASE"/>
</dbReference>
<keyword evidence="6" id="KW-1185">Reference proteome</keyword>
<dbReference type="GO" id="GO:0006751">
    <property type="term" value="P:glutathione catabolic process"/>
    <property type="evidence" value="ECO:0007669"/>
    <property type="project" value="InterPro"/>
</dbReference>
<gene>
    <name evidence="5" type="ORF">KP79_PYT05975</name>
</gene>
<feature type="active site" description="Nucleophile" evidence="2">
    <location>
        <position position="441"/>
    </location>
</feature>
<dbReference type="PANTHER" id="PTHR11686:SF9">
    <property type="entry name" value="RE13973P"/>
    <property type="match status" value="1"/>
</dbReference>
<dbReference type="NCBIfam" id="TIGR00066">
    <property type="entry name" value="g_glut_trans"/>
    <property type="match status" value="1"/>
</dbReference>
<keyword evidence="1" id="KW-1202">Platelet aggregation activating toxin</keyword>
<evidence type="ECO:0000313" key="5">
    <source>
        <dbReference type="EMBL" id="OWF35224.1"/>
    </source>
</evidence>
<dbReference type="Pfam" id="PF01019">
    <property type="entry name" value="G_glu_transpept"/>
    <property type="match status" value="1"/>
</dbReference>
<keyword evidence="4" id="KW-0472">Membrane</keyword>
<evidence type="ECO:0000256" key="1">
    <source>
        <dbReference type="ARBA" id="ARBA00084097"/>
    </source>
</evidence>
<feature type="binding site" evidence="3">
    <location>
        <begin position="459"/>
        <end position="461"/>
    </location>
    <ligand>
        <name>L-glutamate</name>
        <dbReference type="ChEBI" id="CHEBI:29985"/>
    </ligand>
</feature>
<dbReference type="GO" id="GO:0005886">
    <property type="term" value="C:plasma membrane"/>
    <property type="evidence" value="ECO:0007669"/>
    <property type="project" value="TreeGrafter"/>
</dbReference>
<dbReference type="InterPro" id="IPR043137">
    <property type="entry name" value="GGT_ssub_C"/>
</dbReference>
<feature type="binding site" evidence="3">
    <location>
        <position position="159"/>
    </location>
    <ligand>
        <name>L-glutamate</name>
        <dbReference type="ChEBI" id="CHEBI:29985"/>
    </ligand>
</feature>
<feature type="transmembrane region" description="Helical" evidence="4">
    <location>
        <begin position="20"/>
        <end position="42"/>
    </location>
</feature>
<dbReference type="Gene3D" id="1.10.246.130">
    <property type="match status" value="1"/>
</dbReference>
<proteinExistence type="predicted"/>
<keyword evidence="4" id="KW-1133">Transmembrane helix</keyword>
<feature type="binding site" evidence="3">
    <location>
        <position position="483"/>
    </location>
    <ligand>
        <name>L-glutamate</name>
        <dbReference type="ChEBI" id="CHEBI:29985"/>
    </ligand>
</feature>
<evidence type="ECO:0000313" key="6">
    <source>
        <dbReference type="Proteomes" id="UP000242188"/>
    </source>
</evidence>
<dbReference type="PANTHER" id="PTHR11686">
    <property type="entry name" value="GAMMA GLUTAMYL TRANSPEPTIDASE"/>
    <property type="match status" value="1"/>
</dbReference>
<accession>A0A210PFF9</accession>
<dbReference type="AlphaFoldDB" id="A0A210PFF9"/>
<name>A0A210PFF9_MIZYE</name>
<feature type="binding site" evidence="3">
    <location>
        <position position="534"/>
    </location>
    <ligand>
        <name>L-glutamate</name>
        <dbReference type="ChEBI" id="CHEBI:29985"/>
    </ligand>
</feature>
<dbReference type="Proteomes" id="UP000242188">
    <property type="component" value="Unassembled WGS sequence"/>
</dbReference>
<dbReference type="Gene3D" id="3.60.20.40">
    <property type="match status" value="1"/>
</dbReference>
<keyword evidence="1" id="KW-0800">Toxin</keyword>
<sequence>MEATPLLNSGGNYGSVGRYLLFATIFICIAIAGVGVGLGVYIHSVSEKLSPDCSGSSLTGQTATTTVPQTSTVPTSSNVFVSSSKEGFYRYGAVASDAGICSTVGTDIMARQSGSAVDAAIAALLCQCVQNLHSCGIGGGHFMTVYNRENNTAYTIIAREMAPSAANENMYVGNQSSTEGGMTVGIPGEIKGMYTAWKLGGKLPWKTLFQPTIRLLRDGMPVNSALALAIQRNGRFYPRQENLRQLLTNPTTGFFFKEGEIMKLPTLAATFTTIADEGPDAFYNGSLSQNIVKDIQDAGGIITEKDLLDFTAVVKEPLVIRLTDNSSVYSPPPPSSGAVYEMILNIVDEFGMSNDSISTPQKEILAWHRIIEAFKFSYAKRSSLGDGDGEDDAFRTELNVLLKNMTSKSFAAYVRSQIDDDRTHNTMYYGPTFYDVTKTSTAHLSVLAPNGDAVSVTSTINLHFGSKVVGSRTGIIFNNEMDDFSTPNTTNSFGVPASEANFIKPLKRPLSSMCPSIITDSNGVVRLVVGASGGTKITTSTAMVTIETLMFGLDIKQAIDHRRIHHQLLPKELAVEKGFPEDILDGLRSIGHNITLTDTAGSVVQGILQRHEGDITANCDFRKSGYPDGY</sequence>
<evidence type="ECO:0000256" key="3">
    <source>
        <dbReference type="PIRSR" id="PIRSR600101-2"/>
    </source>
</evidence>
<evidence type="ECO:0000256" key="2">
    <source>
        <dbReference type="PIRSR" id="PIRSR600101-1"/>
    </source>
</evidence>
<keyword evidence="1" id="KW-1199">Hemostasis impairing toxin</keyword>